<organism evidence="1 2">
    <name type="scientific">Brachybacterium epidermidis</name>
    <dbReference type="NCBI Taxonomy" id="2781983"/>
    <lineage>
        <taxon>Bacteria</taxon>
        <taxon>Bacillati</taxon>
        <taxon>Actinomycetota</taxon>
        <taxon>Actinomycetes</taxon>
        <taxon>Micrococcales</taxon>
        <taxon>Dermabacteraceae</taxon>
        <taxon>Brachybacterium</taxon>
    </lineage>
</organism>
<comment type="caution">
    <text evidence="1">The sequence shown here is derived from an EMBL/GenBank/DDBJ whole genome shotgun (WGS) entry which is preliminary data.</text>
</comment>
<evidence type="ECO:0000313" key="1">
    <source>
        <dbReference type="EMBL" id="MBE9404068.1"/>
    </source>
</evidence>
<dbReference type="RefSeq" id="WP_193865815.1">
    <property type="nucleotide sequence ID" value="NZ_JADEYR010000006.1"/>
</dbReference>
<dbReference type="InterPro" id="IPR023393">
    <property type="entry name" value="START-like_dom_sf"/>
</dbReference>
<proteinExistence type="predicted"/>
<keyword evidence="2" id="KW-1185">Reference proteome</keyword>
<evidence type="ECO:0000313" key="2">
    <source>
        <dbReference type="Proteomes" id="UP000644727"/>
    </source>
</evidence>
<protein>
    <submittedName>
        <fullName evidence="1">SRPBCC family protein</fullName>
    </submittedName>
</protein>
<reference evidence="1 2" key="1">
    <citation type="submission" date="2020-10" db="EMBL/GenBank/DDBJ databases">
        <title>Draft genome and description of Brachybacterium epidermidis sp nov.</title>
        <authorList>
            <person name="Boxberger M."/>
            <person name="La Scola B."/>
        </authorList>
    </citation>
    <scope>NUCLEOTIDE SEQUENCE [LARGE SCALE GENOMIC DNA]</scope>
    <source>
        <strain evidence="1 2">Marseille-Q2903</strain>
    </source>
</reference>
<dbReference type="SUPFAM" id="SSF55961">
    <property type="entry name" value="Bet v1-like"/>
    <property type="match status" value="1"/>
</dbReference>
<dbReference type="Gene3D" id="3.30.530.20">
    <property type="match status" value="1"/>
</dbReference>
<name>A0ABR9W429_9MICO</name>
<dbReference type="EMBL" id="JADEYR010000006">
    <property type="protein sequence ID" value="MBE9404068.1"/>
    <property type="molecule type" value="Genomic_DNA"/>
</dbReference>
<dbReference type="Proteomes" id="UP000644727">
    <property type="component" value="Unassembled WGS sequence"/>
</dbReference>
<accession>A0ABR9W429</accession>
<gene>
    <name evidence="1" type="ORF">IOE58_07650</name>
</gene>
<sequence>MSETRHVTAIIDRPANEVYDFARDPKNLPRWASGLGGTDVQHEVEQWSMNTPMGRVLISFVPENPYGVLDHSVTLPSGESTLNPMRVIPLDEQRSEVVFTLHRGTMADEEFATDAEAVAEDLAELKQILEQA</sequence>